<reference evidence="1 2" key="1">
    <citation type="submission" date="2018-11" db="EMBL/GenBank/DDBJ databases">
        <authorList>
            <consortium name="Pathogen Informatics"/>
        </authorList>
    </citation>
    <scope>NUCLEOTIDE SEQUENCE [LARGE SCALE GENOMIC DNA]</scope>
</reference>
<evidence type="ECO:0000313" key="2">
    <source>
        <dbReference type="Proteomes" id="UP000270094"/>
    </source>
</evidence>
<name>A0A3P7LGD4_STRVU</name>
<sequence>MYARYMEIFSEIRSITEPKNGAAREKWSRIALKSVREMAAKGANALEANDSEDYLDYTDTVTSIAREQIHELDATEKVSVTNIWLVRSSRKKPKSGSDLLQY</sequence>
<dbReference type="Proteomes" id="UP000270094">
    <property type="component" value="Unassembled WGS sequence"/>
</dbReference>
<protein>
    <submittedName>
        <fullName evidence="1">Uncharacterized protein</fullName>
    </submittedName>
</protein>
<organism evidence="1 2">
    <name type="scientific">Strongylus vulgaris</name>
    <name type="common">Blood worm</name>
    <dbReference type="NCBI Taxonomy" id="40348"/>
    <lineage>
        <taxon>Eukaryota</taxon>
        <taxon>Metazoa</taxon>
        <taxon>Ecdysozoa</taxon>
        <taxon>Nematoda</taxon>
        <taxon>Chromadorea</taxon>
        <taxon>Rhabditida</taxon>
        <taxon>Rhabditina</taxon>
        <taxon>Rhabditomorpha</taxon>
        <taxon>Strongyloidea</taxon>
        <taxon>Strongylidae</taxon>
        <taxon>Strongylus</taxon>
    </lineage>
</organism>
<proteinExistence type="predicted"/>
<dbReference type="EMBL" id="UYYB01101661">
    <property type="protein sequence ID" value="VDM78352.1"/>
    <property type="molecule type" value="Genomic_DNA"/>
</dbReference>
<gene>
    <name evidence="1" type="ORF">SVUK_LOCUS13350</name>
</gene>
<keyword evidence="2" id="KW-1185">Reference proteome</keyword>
<evidence type="ECO:0000313" key="1">
    <source>
        <dbReference type="EMBL" id="VDM78352.1"/>
    </source>
</evidence>
<dbReference type="AlphaFoldDB" id="A0A3P7LGD4"/>
<accession>A0A3P7LGD4</accession>